<evidence type="ECO:0000313" key="1">
    <source>
        <dbReference type="EMBL" id="TGK95915.1"/>
    </source>
</evidence>
<accession>A0A2M9Y6D1</accession>
<comment type="caution">
    <text evidence="1">The sequence shown here is derived from an EMBL/GenBank/DDBJ whole genome shotgun (WGS) entry which is preliminary data.</text>
</comment>
<gene>
    <name evidence="1" type="ORF">EHQ30_04625</name>
</gene>
<evidence type="ECO:0008006" key="3">
    <source>
        <dbReference type="Google" id="ProtNLM"/>
    </source>
</evidence>
<name>A0A2M9Y6D1_9LEPT</name>
<protein>
    <recommendedName>
        <fullName evidence="3">DUF3108 domain-containing protein</fullName>
    </recommendedName>
</protein>
<dbReference type="EMBL" id="RQFP01000001">
    <property type="protein sequence ID" value="TGK95915.1"/>
    <property type="molecule type" value="Genomic_DNA"/>
</dbReference>
<proteinExistence type="predicted"/>
<dbReference type="OrthoDB" id="1491713at2"/>
<dbReference type="Proteomes" id="UP000297891">
    <property type="component" value="Unassembled WGS sequence"/>
</dbReference>
<evidence type="ECO:0000313" key="2">
    <source>
        <dbReference type="Proteomes" id="UP000297891"/>
    </source>
</evidence>
<keyword evidence="2" id="KW-1185">Reference proteome</keyword>
<sequence length="243" mass="28619">MIRKILFFAIVFPSFLPLLAEKPRYQYFGKAYDLNTGKYIYSDNHKEYYNNGKHVHSDIQYKDSEGKVFGTKHIEFDKNSEVPTFKTEDFRDGYMEGADVKGKSVRLFSKRKKEDPLAERTYTPRTPAVMDGGFDYFVRNNWEPLARGERMSFHFLAPIQLDDYKFACEKIRDGEWKGRPALYLRLEVDNFLLKQVVKPFLLVYDVQTRRILQFEGLSNINDENGKSLKVKIVYDYPKEVLTP</sequence>
<dbReference type="RefSeq" id="WP_100789127.1">
    <property type="nucleotide sequence ID" value="NZ_NPDQ01000001.1"/>
</dbReference>
<organism evidence="1 2">
    <name type="scientific">Leptospira brenneri</name>
    <dbReference type="NCBI Taxonomy" id="2023182"/>
    <lineage>
        <taxon>Bacteria</taxon>
        <taxon>Pseudomonadati</taxon>
        <taxon>Spirochaetota</taxon>
        <taxon>Spirochaetia</taxon>
        <taxon>Leptospirales</taxon>
        <taxon>Leptospiraceae</taxon>
        <taxon>Leptospira</taxon>
    </lineage>
</organism>
<dbReference type="AlphaFoldDB" id="A0A2M9Y6D1"/>
<reference evidence="1" key="1">
    <citation type="journal article" date="2019" name="PLoS Negl. Trop. Dis.">
        <title>Revisiting the worldwide diversity of Leptospira species in the environment.</title>
        <authorList>
            <person name="Vincent A.T."/>
            <person name="Schiettekatte O."/>
            <person name="Bourhy P."/>
            <person name="Veyrier F.J."/>
            <person name="Picardeau M."/>
        </authorList>
    </citation>
    <scope>NUCLEOTIDE SEQUENCE [LARGE SCALE GENOMIC DNA]</scope>
    <source>
        <strain evidence="1">201800277</strain>
    </source>
</reference>